<dbReference type="Proteomes" id="UP000230750">
    <property type="component" value="Unassembled WGS sequence"/>
</dbReference>
<proteinExistence type="predicted"/>
<reference evidence="1 2" key="1">
    <citation type="journal article" date="2017" name="PLoS Biol.">
        <title>The sea cucumber genome provides insights into morphological evolution and visceral regeneration.</title>
        <authorList>
            <person name="Zhang X."/>
            <person name="Sun L."/>
            <person name="Yuan J."/>
            <person name="Sun Y."/>
            <person name="Gao Y."/>
            <person name="Zhang L."/>
            <person name="Li S."/>
            <person name="Dai H."/>
            <person name="Hamel J.F."/>
            <person name="Liu C."/>
            <person name="Yu Y."/>
            <person name="Liu S."/>
            <person name="Lin W."/>
            <person name="Guo K."/>
            <person name="Jin S."/>
            <person name="Xu P."/>
            <person name="Storey K.B."/>
            <person name="Huan P."/>
            <person name="Zhang T."/>
            <person name="Zhou Y."/>
            <person name="Zhang J."/>
            <person name="Lin C."/>
            <person name="Li X."/>
            <person name="Xing L."/>
            <person name="Huo D."/>
            <person name="Sun M."/>
            <person name="Wang L."/>
            <person name="Mercier A."/>
            <person name="Li F."/>
            <person name="Yang H."/>
            <person name="Xiang J."/>
        </authorList>
    </citation>
    <scope>NUCLEOTIDE SEQUENCE [LARGE SCALE GENOMIC DNA]</scope>
    <source>
        <strain evidence="1">Shaxun</strain>
        <tissue evidence="1">Muscle</tissue>
    </source>
</reference>
<keyword evidence="2" id="KW-1185">Reference proteome</keyword>
<gene>
    <name evidence="1" type="ORF">BSL78_20295</name>
</gene>
<name>A0A2G8K4C0_STIJA</name>
<dbReference type="AlphaFoldDB" id="A0A2G8K4C0"/>
<evidence type="ECO:0000313" key="1">
    <source>
        <dbReference type="EMBL" id="PIK42848.1"/>
    </source>
</evidence>
<protein>
    <submittedName>
        <fullName evidence="1">Uncharacterized protein</fullName>
    </submittedName>
</protein>
<accession>A0A2G8K4C0</accession>
<organism evidence="1 2">
    <name type="scientific">Stichopus japonicus</name>
    <name type="common">Sea cucumber</name>
    <dbReference type="NCBI Taxonomy" id="307972"/>
    <lineage>
        <taxon>Eukaryota</taxon>
        <taxon>Metazoa</taxon>
        <taxon>Echinodermata</taxon>
        <taxon>Eleutherozoa</taxon>
        <taxon>Echinozoa</taxon>
        <taxon>Holothuroidea</taxon>
        <taxon>Aspidochirotacea</taxon>
        <taxon>Aspidochirotida</taxon>
        <taxon>Stichopodidae</taxon>
        <taxon>Apostichopus</taxon>
    </lineage>
</organism>
<comment type="caution">
    <text evidence="1">The sequence shown here is derived from an EMBL/GenBank/DDBJ whole genome shotgun (WGS) entry which is preliminary data.</text>
</comment>
<dbReference type="EMBL" id="MRZV01000898">
    <property type="protein sequence ID" value="PIK42848.1"/>
    <property type="molecule type" value="Genomic_DNA"/>
</dbReference>
<sequence>MVLSGFDGEDIRLESGLCLSSLSSVQKIHINVGRTEELSEEDVIGLINYGIKSLKFKALWLGNCKLPSSIKPDIIPEEASSRNVKGQLYHQVKPVILISNLVNGASLMTSRLLQRCVQVICPSRRHSESVQRSVIESWWKHPIMTFPYTV</sequence>
<evidence type="ECO:0000313" key="2">
    <source>
        <dbReference type="Proteomes" id="UP000230750"/>
    </source>
</evidence>